<dbReference type="GO" id="GO:0016787">
    <property type="term" value="F:hydrolase activity"/>
    <property type="evidence" value="ECO:0007669"/>
    <property type="project" value="UniProtKB-KW"/>
</dbReference>
<dbReference type="SUPFAM" id="SSF53474">
    <property type="entry name" value="alpha/beta-Hydrolases"/>
    <property type="match status" value="1"/>
</dbReference>
<dbReference type="PANTHER" id="PTHR43358:SF4">
    <property type="entry name" value="ALPHA_BETA HYDROLASE FOLD-1 DOMAIN-CONTAINING PROTEIN"/>
    <property type="match status" value="1"/>
</dbReference>
<reference evidence="2" key="1">
    <citation type="journal article" date="2020" name="mSystems">
        <title>Genome- and Community-Level Interaction Insights into Carbon Utilization and Element Cycling Functions of Hydrothermarchaeota in Hydrothermal Sediment.</title>
        <authorList>
            <person name="Zhou Z."/>
            <person name="Liu Y."/>
            <person name="Xu W."/>
            <person name="Pan J."/>
            <person name="Luo Z.H."/>
            <person name="Li M."/>
        </authorList>
    </citation>
    <scope>NUCLEOTIDE SEQUENCE [LARGE SCALE GENOMIC DNA]</scope>
    <source>
        <strain evidence="2">SpSt-8</strain>
    </source>
</reference>
<dbReference type="InterPro" id="IPR000073">
    <property type="entry name" value="AB_hydrolase_1"/>
</dbReference>
<evidence type="ECO:0000259" key="1">
    <source>
        <dbReference type="Pfam" id="PF00561"/>
    </source>
</evidence>
<dbReference type="EMBL" id="DTIB01000091">
    <property type="protein sequence ID" value="HGB25228.1"/>
    <property type="molecule type" value="Genomic_DNA"/>
</dbReference>
<organism evidence="2">
    <name type="scientific">Thermofilum pendens</name>
    <dbReference type="NCBI Taxonomy" id="2269"/>
    <lineage>
        <taxon>Archaea</taxon>
        <taxon>Thermoproteota</taxon>
        <taxon>Thermoprotei</taxon>
        <taxon>Thermofilales</taxon>
        <taxon>Thermofilaceae</taxon>
        <taxon>Thermofilum</taxon>
    </lineage>
</organism>
<accession>A0A7C3SP37</accession>
<name>A0A7C3SP37_THEPE</name>
<dbReference type="InterPro" id="IPR029058">
    <property type="entry name" value="AB_hydrolase_fold"/>
</dbReference>
<keyword evidence="2" id="KW-0378">Hydrolase</keyword>
<feature type="domain" description="AB hydrolase-1" evidence="1">
    <location>
        <begin position="73"/>
        <end position="175"/>
    </location>
</feature>
<dbReference type="PANTHER" id="PTHR43358">
    <property type="entry name" value="ALPHA/BETA-HYDROLASE"/>
    <property type="match status" value="1"/>
</dbReference>
<proteinExistence type="predicted"/>
<dbReference type="Pfam" id="PF00561">
    <property type="entry name" value="Abhydrolase_1"/>
    <property type="match status" value="1"/>
</dbReference>
<dbReference type="InterPro" id="IPR052920">
    <property type="entry name" value="DNA-binding_regulatory"/>
</dbReference>
<dbReference type="AlphaFoldDB" id="A0A7C3SP37"/>
<protein>
    <submittedName>
        <fullName evidence="2">Alpha/beta fold hydrolase</fullName>
    </submittedName>
</protein>
<gene>
    <name evidence="2" type="ORF">ENV88_04185</name>
</gene>
<sequence>MSALLLLMLVILAAVAVLLALAYAISGKLLRPPRHRGEWTPRDLGYEYEEAVVETREGFKLRGWFIPRGTDRTVVVIHGYTSSRWGDYVEKSVEMLARRGFNVALFDMRAHGESEGRFTTLGYLEAEDVRRIIDWLEGRGTGAKLGLLGFSMGGAITIMLAASDSRVKAAVADSPYIDIVSSGRCWIRRLRTPLRHILLAIYPLVVRLTARRAGVRLEDLVMYKYAEKIKQPFLVVASERDELVPLEEVKRFYSILSRSNPDAELWVAPAEHVRAVLVVPEEYEEKVAGFFERWLQ</sequence>
<evidence type="ECO:0000313" key="2">
    <source>
        <dbReference type="EMBL" id="HGB25228.1"/>
    </source>
</evidence>
<comment type="caution">
    <text evidence="2">The sequence shown here is derived from an EMBL/GenBank/DDBJ whole genome shotgun (WGS) entry which is preliminary data.</text>
</comment>
<dbReference type="Gene3D" id="3.40.50.1820">
    <property type="entry name" value="alpha/beta hydrolase"/>
    <property type="match status" value="1"/>
</dbReference>